<gene>
    <name evidence="4" type="ORF">POTOM_055526</name>
</gene>
<evidence type="ECO:0000256" key="1">
    <source>
        <dbReference type="ARBA" id="ARBA00023242"/>
    </source>
</evidence>
<keyword evidence="1" id="KW-0539">Nucleus</keyword>
<accession>A0A8X8BZ81</accession>
<organism evidence="4 5">
    <name type="scientific">Populus tomentosa</name>
    <name type="common">Chinese white poplar</name>
    <dbReference type="NCBI Taxonomy" id="118781"/>
    <lineage>
        <taxon>Eukaryota</taxon>
        <taxon>Viridiplantae</taxon>
        <taxon>Streptophyta</taxon>
        <taxon>Embryophyta</taxon>
        <taxon>Tracheophyta</taxon>
        <taxon>Spermatophyta</taxon>
        <taxon>Magnoliopsida</taxon>
        <taxon>eudicotyledons</taxon>
        <taxon>Gunneridae</taxon>
        <taxon>Pentapetalae</taxon>
        <taxon>rosids</taxon>
        <taxon>fabids</taxon>
        <taxon>Malpighiales</taxon>
        <taxon>Salicaceae</taxon>
        <taxon>Saliceae</taxon>
        <taxon>Populus</taxon>
    </lineage>
</organism>
<evidence type="ECO:0000313" key="5">
    <source>
        <dbReference type="Proteomes" id="UP000886885"/>
    </source>
</evidence>
<dbReference type="Pfam" id="PF24904">
    <property type="entry name" value="RVE6"/>
    <property type="match status" value="1"/>
</dbReference>
<evidence type="ECO:0000256" key="2">
    <source>
        <dbReference type="SAM" id="MobiDB-lite"/>
    </source>
</evidence>
<dbReference type="OrthoDB" id="118550at2759"/>
<evidence type="ECO:0000259" key="3">
    <source>
        <dbReference type="SMART" id="SM00717"/>
    </source>
</evidence>
<protein>
    <recommendedName>
        <fullName evidence="3">Myb-like domain-containing protein</fullName>
    </recommendedName>
</protein>
<name>A0A8X8BZ81_POPTO</name>
<dbReference type="CDD" id="cd00167">
    <property type="entry name" value="SANT"/>
    <property type="match status" value="1"/>
</dbReference>
<dbReference type="EMBL" id="JAAWWB010000034">
    <property type="protein sequence ID" value="KAG6742236.1"/>
    <property type="molecule type" value="Genomic_DNA"/>
</dbReference>
<keyword evidence="5" id="KW-1185">Reference proteome</keyword>
<dbReference type="PANTHER" id="PTHR12802">
    <property type="entry name" value="SWI/SNF COMPLEX-RELATED"/>
    <property type="match status" value="1"/>
</dbReference>
<dbReference type="PANTHER" id="PTHR12802:SF103">
    <property type="entry name" value="PROTEIN REVEILLE 6"/>
    <property type="match status" value="1"/>
</dbReference>
<sequence length="335" mass="36631">MAALPGLSTFPTTTTTTASDSSSDDPNKKIRKPYTITKSRESWTEPEHDKFLEALQLLDFEVNYEVFVFVLIGFVFRFDRDWKKIEAFIGSKTVIQIRSHAQKYFLKVQKSGTSEHLPPPRPKRKAAHPYPQKASKNAVVLSQPSGSFKSSSARLESGCALRPDSSSIPMNPIVSAAAASSWTNNVPTVSLSNQAKGALVANNCCSSSESTPRTKPVGKTAEKGNHGQSMRVLPDFAQVYGFIGSVFDPNVTGHLRSLKKMDPIDVETVLLLMRNLAINLTSPSFEEHVSAVSEKQLCLLIAAFSPAQRKLLSSNEIDSEAMGVNKNVDQPMDVA</sequence>
<dbReference type="SMART" id="SM00717">
    <property type="entry name" value="SANT"/>
    <property type="match status" value="1"/>
</dbReference>
<feature type="region of interest" description="Disordered" evidence="2">
    <location>
        <begin position="1"/>
        <end position="33"/>
    </location>
</feature>
<feature type="region of interest" description="Disordered" evidence="2">
    <location>
        <begin position="110"/>
        <end position="136"/>
    </location>
</feature>
<dbReference type="InterPro" id="IPR001005">
    <property type="entry name" value="SANT/Myb"/>
</dbReference>
<evidence type="ECO:0000313" key="4">
    <source>
        <dbReference type="EMBL" id="KAG6742236.1"/>
    </source>
</evidence>
<comment type="caution">
    <text evidence="4">The sequence shown here is derived from an EMBL/GenBank/DDBJ whole genome shotgun (WGS) entry which is preliminary data.</text>
</comment>
<proteinExistence type="predicted"/>
<reference evidence="4" key="1">
    <citation type="journal article" date="2020" name="bioRxiv">
        <title>Hybrid origin of Populus tomentosa Carr. identified through genome sequencing and phylogenomic analysis.</title>
        <authorList>
            <person name="An X."/>
            <person name="Gao K."/>
            <person name="Chen Z."/>
            <person name="Li J."/>
            <person name="Yang X."/>
            <person name="Yang X."/>
            <person name="Zhou J."/>
            <person name="Guo T."/>
            <person name="Zhao T."/>
            <person name="Huang S."/>
            <person name="Miao D."/>
            <person name="Khan W.U."/>
            <person name="Rao P."/>
            <person name="Ye M."/>
            <person name="Lei B."/>
            <person name="Liao W."/>
            <person name="Wang J."/>
            <person name="Ji L."/>
            <person name="Li Y."/>
            <person name="Guo B."/>
            <person name="Mustafa N.S."/>
            <person name="Li S."/>
            <person name="Yun Q."/>
            <person name="Keller S.R."/>
            <person name="Mao J."/>
            <person name="Zhang R."/>
            <person name="Strauss S.H."/>
        </authorList>
    </citation>
    <scope>NUCLEOTIDE SEQUENCE</scope>
    <source>
        <strain evidence="4">GM15</strain>
        <tissue evidence="4">Leaf</tissue>
    </source>
</reference>
<dbReference type="Pfam" id="PF00249">
    <property type="entry name" value="Myb_DNA-binding"/>
    <property type="match status" value="1"/>
</dbReference>
<feature type="region of interest" description="Disordered" evidence="2">
    <location>
        <begin position="204"/>
        <end position="226"/>
    </location>
</feature>
<feature type="domain" description="Myb-like" evidence="3">
    <location>
        <begin position="39"/>
        <end position="107"/>
    </location>
</feature>
<dbReference type="Proteomes" id="UP000886885">
    <property type="component" value="Chromosome 17D"/>
</dbReference>
<feature type="compositionally biased region" description="Low complexity" evidence="2">
    <location>
        <begin position="8"/>
        <end position="21"/>
    </location>
</feature>
<dbReference type="AlphaFoldDB" id="A0A8X8BZ81"/>
<feature type="compositionally biased region" description="Polar residues" evidence="2">
    <location>
        <begin position="204"/>
        <end position="213"/>
    </location>
</feature>